<gene>
    <name evidence="8" type="primary">yddG</name>
    <name evidence="9" type="ORF">BAN20980_05094</name>
    <name evidence="8" type="ORF">JQK92_34245</name>
</gene>
<evidence type="ECO:0000256" key="4">
    <source>
        <dbReference type="ARBA" id="ARBA00022989"/>
    </source>
</evidence>
<dbReference type="GO" id="GO:0005886">
    <property type="term" value="C:plasma membrane"/>
    <property type="evidence" value="ECO:0007669"/>
    <property type="project" value="UniProtKB-SubCell"/>
</dbReference>
<dbReference type="AlphaFoldDB" id="A0A6P2GHG2"/>
<comment type="subcellular location">
    <subcellularLocation>
        <location evidence="1">Cell membrane</location>
        <topology evidence="1">Multi-pass membrane protein</topology>
    </subcellularLocation>
</comment>
<evidence type="ECO:0000256" key="2">
    <source>
        <dbReference type="ARBA" id="ARBA00022475"/>
    </source>
</evidence>
<keyword evidence="2" id="KW-1003">Cell membrane</keyword>
<protein>
    <submittedName>
        <fullName evidence="8">Aromatic amino acid DMT transporter YddG</fullName>
    </submittedName>
    <submittedName>
        <fullName evidence="9">Aromatic amino acid exporter</fullName>
    </submittedName>
</protein>
<keyword evidence="11" id="KW-1185">Reference proteome</keyword>
<dbReference type="InterPro" id="IPR037185">
    <property type="entry name" value="EmrE-like"/>
</dbReference>
<keyword evidence="3 6" id="KW-0812">Transmembrane</keyword>
<dbReference type="EMBL" id="JAFCIQ010000046">
    <property type="protein sequence ID" value="MBM2771472.1"/>
    <property type="molecule type" value="Genomic_DNA"/>
</dbReference>
<dbReference type="RefSeq" id="WP_174927795.1">
    <property type="nucleotide sequence ID" value="NZ_CABVLY010000022.1"/>
</dbReference>
<evidence type="ECO:0000313" key="8">
    <source>
        <dbReference type="EMBL" id="MBM2771472.1"/>
    </source>
</evidence>
<feature type="transmembrane region" description="Helical" evidence="6">
    <location>
        <begin position="271"/>
        <end position="291"/>
    </location>
</feature>
<dbReference type="Pfam" id="PF00892">
    <property type="entry name" value="EamA"/>
    <property type="match status" value="1"/>
</dbReference>
<feature type="transmembrane region" description="Helical" evidence="6">
    <location>
        <begin position="160"/>
        <end position="180"/>
    </location>
</feature>
<dbReference type="EMBL" id="CABVLY010000022">
    <property type="protein sequence ID" value="VVU52359.1"/>
    <property type="molecule type" value="Genomic_DNA"/>
</dbReference>
<feature type="domain" description="EamA" evidence="7">
    <location>
        <begin position="160"/>
        <end position="286"/>
    </location>
</feature>
<evidence type="ECO:0000313" key="10">
    <source>
        <dbReference type="Proteomes" id="UP000494201"/>
    </source>
</evidence>
<name>A0A6P2GHG2_9BURK</name>
<dbReference type="InterPro" id="IPR000620">
    <property type="entry name" value="EamA_dom"/>
</dbReference>
<organism evidence="9 10">
    <name type="scientific">Burkholderia anthina</name>
    <dbReference type="NCBI Taxonomy" id="179879"/>
    <lineage>
        <taxon>Bacteria</taxon>
        <taxon>Pseudomonadati</taxon>
        <taxon>Pseudomonadota</taxon>
        <taxon>Betaproteobacteria</taxon>
        <taxon>Burkholderiales</taxon>
        <taxon>Burkholderiaceae</taxon>
        <taxon>Burkholderia</taxon>
        <taxon>Burkholderia cepacia complex</taxon>
    </lineage>
</organism>
<dbReference type="PANTHER" id="PTHR42920:SF24">
    <property type="entry name" value="AROMATIC AMINO ACID EXPORTER YDDG"/>
    <property type="match status" value="1"/>
</dbReference>
<dbReference type="GeneID" id="56503155"/>
<feature type="transmembrane region" description="Helical" evidence="6">
    <location>
        <begin position="210"/>
        <end position="231"/>
    </location>
</feature>
<feature type="transmembrane region" description="Helical" evidence="6">
    <location>
        <begin position="37"/>
        <end position="58"/>
    </location>
</feature>
<accession>A0A6P2GHG2</accession>
<evidence type="ECO:0000256" key="5">
    <source>
        <dbReference type="ARBA" id="ARBA00023136"/>
    </source>
</evidence>
<dbReference type="InterPro" id="IPR051258">
    <property type="entry name" value="Diverse_Substrate_Transporter"/>
</dbReference>
<evidence type="ECO:0000259" key="7">
    <source>
        <dbReference type="Pfam" id="PF00892"/>
    </source>
</evidence>
<dbReference type="PANTHER" id="PTHR42920">
    <property type="entry name" value="OS03G0707200 PROTEIN-RELATED"/>
    <property type="match status" value="1"/>
</dbReference>
<dbReference type="NCBIfam" id="NF008676">
    <property type="entry name" value="PRK11689.1"/>
    <property type="match status" value="1"/>
</dbReference>
<proteinExistence type="predicted"/>
<feature type="transmembrane region" description="Helical" evidence="6">
    <location>
        <begin position="96"/>
        <end position="115"/>
    </location>
</feature>
<evidence type="ECO:0000313" key="11">
    <source>
        <dbReference type="Proteomes" id="UP000755577"/>
    </source>
</evidence>
<feature type="transmembrane region" description="Helical" evidence="6">
    <location>
        <begin position="65"/>
        <end position="84"/>
    </location>
</feature>
<keyword evidence="4 6" id="KW-1133">Transmembrane helix</keyword>
<keyword evidence="5 6" id="KW-0472">Membrane</keyword>
<reference evidence="9 10" key="1">
    <citation type="submission" date="2019-09" db="EMBL/GenBank/DDBJ databases">
        <authorList>
            <person name="Depoorter E."/>
        </authorList>
    </citation>
    <scope>NUCLEOTIDE SEQUENCE [LARGE SCALE GENOMIC DNA]</scope>
    <source>
        <strain evidence="9">LMG 20980</strain>
    </source>
</reference>
<evidence type="ECO:0000313" key="9">
    <source>
        <dbReference type="EMBL" id="VVU52359.1"/>
    </source>
</evidence>
<dbReference type="Proteomes" id="UP000755577">
    <property type="component" value="Unassembled WGS sequence"/>
</dbReference>
<evidence type="ECO:0000256" key="1">
    <source>
        <dbReference type="ARBA" id="ARBA00004651"/>
    </source>
</evidence>
<evidence type="ECO:0000256" key="6">
    <source>
        <dbReference type="SAM" id="Phobius"/>
    </source>
</evidence>
<feature type="transmembrane region" description="Helical" evidence="6">
    <location>
        <begin position="243"/>
        <end position="265"/>
    </location>
</feature>
<evidence type="ECO:0000256" key="3">
    <source>
        <dbReference type="ARBA" id="ARBA00022692"/>
    </source>
</evidence>
<feature type="transmembrane region" description="Helical" evidence="6">
    <location>
        <begin position="187"/>
        <end position="204"/>
    </location>
</feature>
<dbReference type="Proteomes" id="UP000494201">
    <property type="component" value="Unassembled WGS sequence"/>
</dbReference>
<feature type="transmembrane region" description="Helical" evidence="6">
    <location>
        <begin position="122"/>
        <end position="140"/>
    </location>
</feature>
<reference evidence="8 11" key="2">
    <citation type="submission" date="2021-02" db="EMBL/GenBank/DDBJ databases">
        <title>Draft genome of the type strains Burkholderia anthina DSM16086.</title>
        <authorList>
            <person name="Hertel R."/>
            <person name="Meissner J."/>
            <person name="Poehlein A."/>
            <person name="Daniel R."/>
            <person name="Commichau F.M."/>
        </authorList>
    </citation>
    <scope>NUCLEOTIDE SEQUENCE [LARGE SCALE GENOMIC DNA]</scope>
    <source>
        <strain evidence="8 11">DSM 16086</strain>
    </source>
</reference>
<sequence length="308" mass="32622">MNSRNRATLIGLVAIVLWSSMVGLIRGLSESFGATGGAAMIYTGAAALLLVTTGLPRLGEVPRRYLLWGSVLFVAYEWCLSLSIGDAHTARQAIEVGMVNYLWPTFTMVFAILFLGQRANLLIVPGVLLAMVGVGCVLGGEHGLDTAGMLANIADNPFSYGLAFVGSLIWAAYCTVTIRIANGKNGITLFFIMVAISLWIKYLFDGEHTIVFSFNALAYLVLASAATGIGYSAWNIGIMRGNVAILAGVSYFIPVISAALAALLLNASLSSGFWIGAFCVCGGSILCWLATRKRAPRASVSAQAERCT</sequence>
<dbReference type="SUPFAM" id="SSF103481">
    <property type="entry name" value="Multidrug resistance efflux transporter EmrE"/>
    <property type="match status" value="2"/>
</dbReference>